<feature type="region of interest" description="Disordered" evidence="6">
    <location>
        <begin position="238"/>
        <end position="344"/>
    </location>
</feature>
<evidence type="ECO:0008006" key="11">
    <source>
        <dbReference type="Google" id="ProtNLM"/>
    </source>
</evidence>
<dbReference type="Gene3D" id="1.10.443.10">
    <property type="entry name" value="Intergrase catalytic core"/>
    <property type="match status" value="1"/>
</dbReference>
<dbReference type="InterPro" id="IPR004107">
    <property type="entry name" value="Integrase_SAM-like_N"/>
</dbReference>
<sequence>MAGNSPDDDRRTVVPLRPAGGGHVTDRGAGRHPGGERLAVEPAAGLAAELEEAAARALAEFERHLDRAALSAHTVRAYRRGCRAFTAWLAEHAPDHPDAFADVVGADAAVKAWRRSLLEARASVATVNQARAAVGLLYELAGLRLTVKPLRVPPPGEPDALTDRQAGAVERAAKRRGARDAAIVAVLLYSGARVEECARLQVEDVPVTARTGDVRLHGKGDQVRTVPLPAPARAALLDGSPSAAAPTGRCGPDSADPSPSPASPRWCSRSATRPGSRGCGRTPSGTPTPPGCAAAAPTPPRCSTCSGTPPWPPAAATSAPAPPRSRAWSSTSSASDAAGMWCAG</sequence>
<evidence type="ECO:0000256" key="6">
    <source>
        <dbReference type="SAM" id="MobiDB-lite"/>
    </source>
</evidence>
<comment type="similarity">
    <text evidence="1">Belongs to the 'phage' integrase family.</text>
</comment>
<evidence type="ECO:0000256" key="1">
    <source>
        <dbReference type="ARBA" id="ARBA00008857"/>
    </source>
</evidence>
<accession>A0ABN3AGT1</accession>
<evidence type="ECO:0000256" key="4">
    <source>
        <dbReference type="ARBA" id="ARBA00023172"/>
    </source>
</evidence>
<evidence type="ECO:0000256" key="5">
    <source>
        <dbReference type="PROSITE-ProRule" id="PRU01248"/>
    </source>
</evidence>
<dbReference type="InterPro" id="IPR011010">
    <property type="entry name" value="DNA_brk_join_enz"/>
</dbReference>
<feature type="compositionally biased region" description="Basic and acidic residues" evidence="6">
    <location>
        <begin position="24"/>
        <end position="36"/>
    </location>
</feature>
<feature type="region of interest" description="Disordered" evidence="6">
    <location>
        <begin position="1"/>
        <end position="36"/>
    </location>
</feature>
<protein>
    <recommendedName>
        <fullName evidence="11">Tyrosine-type recombinase/integrase</fullName>
    </recommendedName>
</protein>
<dbReference type="EMBL" id="BAAAMR010000151">
    <property type="protein sequence ID" value="GAA2168004.1"/>
    <property type="molecule type" value="Genomic_DNA"/>
</dbReference>
<feature type="domain" description="Tyr recombinase" evidence="7">
    <location>
        <begin position="156"/>
        <end position="344"/>
    </location>
</feature>
<dbReference type="PANTHER" id="PTHR30349:SF41">
    <property type="entry name" value="INTEGRASE_RECOMBINASE PROTEIN MJ0367-RELATED"/>
    <property type="match status" value="1"/>
</dbReference>
<evidence type="ECO:0000256" key="2">
    <source>
        <dbReference type="ARBA" id="ARBA00022908"/>
    </source>
</evidence>
<reference evidence="9 10" key="1">
    <citation type="journal article" date="2019" name="Int. J. Syst. Evol. Microbiol.">
        <title>The Global Catalogue of Microorganisms (GCM) 10K type strain sequencing project: providing services to taxonomists for standard genome sequencing and annotation.</title>
        <authorList>
            <consortium name="The Broad Institute Genomics Platform"/>
            <consortium name="The Broad Institute Genome Sequencing Center for Infectious Disease"/>
            <person name="Wu L."/>
            <person name="Ma J."/>
        </authorList>
    </citation>
    <scope>NUCLEOTIDE SEQUENCE [LARGE SCALE GENOMIC DNA]</scope>
    <source>
        <strain evidence="9 10">JCM 13850</strain>
    </source>
</reference>
<name>A0ABN3AGT1_9ACTN</name>
<dbReference type="InterPro" id="IPR010998">
    <property type="entry name" value="Integrase_recombinase_N"/>
</dbReference>
<evidence type="ECO:0000259" key="7">
    <source>
        <dbReference type="PROSITE" id="PS51898"/>
    </source>
</evidence>
<dbReference type="InterPro" id="IPR002104">
    <property type="entry name" value="Integrase_catalytic"/>
</dbReference>
<dbReference type="PROSITE" id="PS51898">
    <property type="entry name" value="TYR_RECOMBINASE"/>
    <property type="match status" value="1"/>
</dbReference>
<dbReference type="CDD" id="cd00397">
    <property type="entry name" value="DNA_BRE_C"/>
    <property type="match status" value="1"/>
</dbReference>
<dbReference type="Pfam" id="PF02899">
    <property type="entry name" value="Phage_int_SAM_1"/>
    <property type="match status" value="1"/>
</dbReference>
<evidence type="ECO:0000313" key="9">
    <source>
        <dbReference type="EMBL" id="GAA2168004.1"/>
    </source>
</evidence>
<dbReference type="Pfam" id="PF00589">
    <property type="entry name" value="Phage_integrase"/>
    <property type="match status" value="1"/>
</dbReference>
<dbReference type="InterPro" id="IPR050090">
    <property type="entry name" value="Tyrosine_recombinase_XerCD"/>
</dbReference>
<proteinExistence type="inferred from homology"/>
<evidence type="ECO:0000313" key="10">
    <source>
        <dbReference type="Proteomes" id="UP001501020"/>
    </source>
</evidence>
<keyword evidence="10" id="KW-1185">Reference proteome</keyword>
<dbReference type="Proteomes" id="UP001501020">
    <property type="component" value="Unassembled WGS sequence"/>
</dbReference>
<evidence type="ECO:0000259" key="8">
    <source>
        <dbReference type="PROSITE" id="PS51900"/>
    </source>
</evidence>
<evidence type="ECO:0000256" key="3">
    <source>
        <dbReference type="ARBA" id="ARBA00023125"/>
    </source>
</evidence>
<dbReference type="InterPro" id="IPR013762">
    <property type="entry name" value="Integrase-like_cat_sf"/>
</dbReference>
<organism evidence="9 10">
    <name type="scientific">Actinomadura napierensis</name>
    <dbReference type="NCBI Taxonomy" id="267854"/>
    <lineage>
        <taxon>Bacteria</taxon>
        <taxon>Bacillati</taxon>
        <taxon>Actinomycetota</taxon>
        <taxon>Actinomycetes</taxon>
        <taxon>Streptosporangiales</taxon>
        <taxon>Thermomonosporaceae</taxon>
        <taxon>Actinomadura</taxon>
    </lineage>
</organism>
<dbReference type="PANTHER" id="PTHR30349">
    <property type="entry name" value="PHAGE INTEGRASE-RELATED"/>
    <property type="match status" value="1"/>
</dbReference>
<feature type="compositionally biased region" description="Low complexity" evidence="6">
    <location>
        <begin position="279"/>
        <end position="305"/>
    </location>
</feature>
<gene>
    <name evidence="9" type="ORF">GCM10009727_89030</name>
</gene>
<dbReference type="SUPFAM" id="SSF47823">
    <property type="entry name" value="lambda integrase-like, N-terminal domain"/>
    <property type="match status" value="1"/>
</dbReference>
<keyword evidence="3 5" id="KW-0238">DNA-binding</keyword>
<feature type="domain" description="Core-binding (CB)" evidence="8">
    <location>
        <begin position="52"/>
        <end position="142"/>
    </location>
</feature>
<dbReference type="PROSITE" id="PS51900">
    <property type="entry name" value="CB"/>
    <property type="match status" value="1"/>
</dbReference>
<dbReference type="Gene3D" id="1.10.150.130">
    <property type="match status" value="1"/>
</dbReference>
<dbReference type="SUPFAM" id="SSF56349">
    <property type="entry name" value="DNA breaking-rejoining enzymes"/>
    <property type="match status" value="1"/>
</dbReference>
<dbReference type="InterPro" id="IPR044068">
    <property type="entry name" value="CB"/>
</dbReference>
<keyword evidence="4" id="KW-0233">DNA recombination</keyword>
<keyword evidence="2" id="KW-0229">DNA integration</keyword>
<feature type="compositionally biased region" description="Low complexity" evidence="6">
    <location>
        <begin position="314"/>
        <end position="335"/>
    </location>
</feature>
<comment type="caution">
    <text evidence="9">The sequence shown here is derived from an EMBL/GenBank/DDBJ whole genome shotgun (WGS) entry which is preliminary data.</text>
</comment>